<evidence type="ECO:0000313" key="8">
    <source>
        <dbReference type="EMBL" id="ROV58280.1"/>
    </source>
</evidence>
<dbReference type="InterPro" id="IPR052159">
    <property type="entry name" value="Competence_DNA_uptake"/>
</dbReference>
<organism evidence="8 9">
    <name type="scientific">Vibrio ponticus</name>
    <dbReference type="NCBI Taxonomy" id="265668"/>
    <lineage>
        <taxon>Bacteria</taxon>
        <taxon>Pseudomonadati</taxon>
        <taxon>Pseudomonadota</taxon>
        <taxon>Gammaproteobacteria</taxon>
        <taxon>Vibrionales</taxon>
        <taxon>Vibrionaceae</taxon>
        <taxon>Vibrio</taxon>
    </lineage>
</organism>
<evidence type="ECO:0000256" key="5">
    <source>
        <dbReference type="ARBA" id="ARBA00023136"/>
    </source>
</evidence>
<dbReference type="Gene3D" id="3.60.15.10">
    <property type="entry name" value="Ribonuclease Z/Hydroxyacylglutathione hydrolase-like"/>
    <property type="match status" value="1"/>
</dbReference>
<sequence length="757" mass="85329">MTLFINYWTLSSFAILIITTPYWTRMPEWFWSVPCLIGLLLCFKFRWLRWGCGVMAALFLVTVSLNQLHHQMNTLFSAGSDFTINAEVDSLFKPINRGFQGVVTIKRINGKELDYFSRPKIYLTTPFVLELDDQVTARIKLKPIVGVLNQVGFDREKYAISQRVIASGVIKTKSAIMVRSYGSIRQSLFSRALLLTHSYANQGLLIALGFGERAYLSPQTWQQLQQSGLSHLVAISGLHIGVAFGFAWWVAFQFSRAGVTQVWLPPLCGMLLAVGYAWLAGFSITTQRALILLLILLVLRTLQIHTSYRFKWLLMVTGLLFYDPFAVYSHSFYLSIFAVAVVFFIISTASSVQAKWRQVIISQIVLILLMSPIIAIMFNGLSLASMGYNLLFVPWFSFWVIPLILAAVLLLPFFERFPTFSQALFELADLSLLPVMKAAEYSHLGWLIISSQSAIFLLCAVCLVLLYRFLRPQMVVVGLMMLVMIAAIPRYRDVWQVNILDVGHGLAVVISRGQRAILYDTGAGWKDGSYAKSVVVPFLNSQGLQLDRIVISHFDSDHAGGLRSLLNLYPDVELITSQHFIHPQFSSSQCVSGRVWLWQQLNFEVLWPPQLVKRAYNPHSCVVRVSDQVSGQSLLLTGDVESIAEWTLVRQPESLASDVVIVPHHGSKSSSLAQFVSAVDAEVAIASTAYLGRWKLPNKEVKTRYQQHGSEWLDTGSSGQVTVEYLGVISDHGIRVSTMRRLKGQAWYRQMLRKRVE</sequence>
<comment type="caution">
    <text evidence="8">The sequence shown here is derived from an EMBL/GenBank/DDBJ whole genome shotgun (WGS) entry which is preliminary data.</text>
</comment>
<evidence type="ECO:0000256" key="3">
    <source>
        <dbReference type="ARBA" id="ARBA00022692"/>
    </source>
</evidence>
<name>A0A3N3DUZ3_9VIBR</name>
<evidence type="ECO:0000256" key="6">
    <source>
        <dbReference type="SAM" id="Phobius"/>
    </source>
</evidence>
<dbReference type="AlphaFoldDB" id="A0A3N3DUZ3"/>
<dbReference type="Pfam" id="PF00753">
    <property type="entry name" value="Lactamase_B"/>
    <property type="match status" value="1"/>
</dbReference>
<dbReference type="InterPro" id="IPR025405">
    <property type="entry name" value="DUF4131"/>
</dbReference>
<feature type="transmembrane region" description="Helical" evidence="6">
    <location>
        <begin position="289"/>
        <end position="310"/>
    </location>
</feature>
<dbReference type="NCBIfam" id="TIGR00360">
    <property type="entry name" value="ComEC_N-term"/>
    <property type="match status" value="1"/>
</dbReference>
<feature type="transmembrane region" description="Helical" evidence="6">
    <location>
        <begin position="392"/>
        <end position="414"/>
    </location>
</feature>
<gene>
    <name evidence="8" type="ORF">EGH82_19235</name>
</gene>
<dbReference type="GO" id="GO:0005886">
    <property type="term" value="C:plasma membrane"/>
    <property type="evidence" value="ECO:0007669"/>
    <property type="project" value="UniProtKB-SubCell"/>
</dbReference>
<keyword evidence="3 6" id="KW-0812">Transmembrane</keyword>
<dbReference type="Proteomes" id="UP000278792">
    <property type="component" value="Unassembled WGS sequence"/>
</dbReference>
<keyword evidence="2" id="KW-1003">Cell membrane</keyword>
<evidence type="ECO:0000256" key="4">
    <source>
        <dbReference type="ARBA" id="ARBA00022989"/>
    </source>
</evidence>
<dbReference type="SMART" id="SM00849">
    <property type="entry name" value="Lactamase_B"/>
    <property type="match status" value="1"/>
</dbReference>
<dbReference type="NCBIfam" id="TIGR00361">
    <property type="entry name" value="ComEC_Rec2"/>
    <property type="match status" value="1"/>
</dbReference>
<dbReference type="InterPro" id="IPR004797">
    <property type="entry name" value="Competence_ComEC/Rec2"/>
</dbReference>
<feature type="transmembrane region" description="Helical" evidence="6">
    <location>
        <begin position="263"/>
        <end position="282"/>
    </location>
</feature>
<keyword evidence="5 6" id="KW-0472">Membrane</keyword>
<dbReference type="CDD" id="cd07731">
    <property type="entry name" value="ComA-like_MBL-fold"/>
    <property type="match status" value="1"/>
</dbReference>
<dbReference type="InterPro" id="IPR004477">
    <property type="entry name" value="ComEC_N"/>
</dbReference>
<dbReference type="InterPro" id="IPR035681">
    <property type="entry name" value="ComA-like_MBL"/>
</dbReference>
<dbReference type="InterPro" id="IPR036866">
    <property type="entry name" value="RibonucZ/Hydroxyglut_hydro"/>
</dbReference>
<dbReference type="SUPFAM" id="SSF56281">
    <property type="entry name" value="Metallo-hydrolase/oxidoreductase"/>
    <property type="match status" value="1"/>
</dbReference>
<evidence type="ECO:0000313" key="9">
    <source>
        <dbReference type="Proteomes" id="UP000278792"/>
    </source>
</evidence>
<keyword evidence="4 6" id="KW-1133">Transmembrane helix</keyword>
<dbReference type="PANTHER" id="PTHR30619">
    <property type="entry name" value="DNA INTERNALIZATION/COMPETENCE PROTEIN COMEC/REC2"/>
    <property type="match status" value="1"/>
</dbReference>
<proteinExistence type="predicted"/>
<reference evidence="8 9" key="1">
    <citation type="submission" date="2018-11" db="EMBL/GenBank/DDBJ databases">
        <title>Vibrio ponticus strain CAIM 1751 pathogenic for the snapper Lutjanus guttatus.</title>
        <authorList>
            <person name="Soto-Rodriguez S."/>
            <person name="Lozano-Olvera R."/>
            <person name="Gomez-Gil B."/>
        </authorList>
    </citation>
    <scope>NUCLEOTIDE SEQUENCE [LARGE SCALE GENOMIC DNA]</scope>
    <source>
        <strain evidence="8 9">CAIM 1751</strain>
    </source>
</reference>
<evidence type="ECO:0000256" key="1">
    <source>
        <dbReference type="ARBA" id="ARBA00004651"/>
    </source>
</evidence>
<feature type="transmembrane region" description="Helical" evidence="6">
    <location>
        <begin position="364"/>
        <end position="386"/>
    </location>
</feature>
<dbReference type="EMBL" id="RKIK01000085">
    <property type="protein sequence ID" value="ROV58280.1"/>
    <property type="molecule type" value="Genomic_DNA"/>
</dbReference>
<dbReference type="GO" id="GO:0030420">
    <property type="term" value="P:establishment of competence for transformation"/>
    <property type="evidence" value="ECO:0007669"/>
    <property type="project" value="InterPro"/>
</dbReference>
<feature type="domain" description="Metallo-beta-lactamase" evidence="7">
    <location>
        <begin position="504"/>
        <end position="690"/>
    </location>
</feature>
<dbReference type="PANTHER" id="PTHR30619:SF1">
    <property type="entry name" value="RECOMBINATION PROTEIN 2"/>
    <property type="match status" value="1"/>
</dbReference>
<dbReference type="Pfam" id="PF13567">
    <property type="entry name" value="DUF4131"/>
    <property type="match status" value="1"/>
</dbReference>
<evidence type="ECO:0000259" key="7">
    <source>
        <dbReference type="SMART" id="SM00849"/>
    </source>
</evidence>
<feature type="transmembrane region" description="Helical" evidence="6">
    <location>
        <begin position="232"/>
        <end position="251"/>
    </location>
</feature>
<feature type="transmembrane region" description="Helical" evidence="6">
    <location>
        <begin position="7"/>
        <end position="23"/>
    </location>
</feature>
<evidence type="ECO:0000256" key="2">
    <source>
        <dbReference type="ARBA" id="ARBA00022475"/>
    </source>
</evidence>
<accession>A0A3N3DUZ3</accession>
<dbReference type="InterPro" id="IPR001279">
    <property type="entry name" value="Metallo-B-lactamas"/>
</dbReference>
<protein>
    <submittedName>
        <fullName evidence="8">DNA internalization-related competence protein ComEC/Rec2</fullName>
    </submittedName>
</protein>
<feature type="transmembrane region" description="Helical" evidence="6">
    <location>
        <begin position="330"/>
        <end position="352"/>
    </location>
</feature>
<dbReference type="Pfam" id="PF03772">
    <property type="entry name" value="Competence"/>
    <property type="match status" value="1"/>
</dbReference>
<comment type="subcellular location">
    <subcellularLocation>
        <location evidence="1">Cell membrane</location>
        <topology evidence="1">Multi-pass membrane protein</topology>
    </subcellularLocation>
</comment>
<feature type="transmembrane region" description="Helical" evidence="6">
    <location>
        <begin position="444"/>
        <end position="467"/>
    </location>
</feature>